<accession>A0A0R1YIN5</accession>
<feature type="domain" description="Creatinase N-terminal" evidence="2">
    <location>
        <begin position="7"/>
        <end position="132"/>
    </location>
</feature>
<dbReference type="PANTHER" id="PTHR46112">
    <property type="entry name" value="AMINOPEPTIDASE"/>
    <property type="match status" value="1"/>
</dbReference>
<protein>
    <submittedName>
        <fullName evidence="3">Xaa-Pro dipeptidase</fullName>
    </submittedName>
</protein>
<dbReference type="InterPro" id="IPR036005">
    <property type="entry name" value="Creatinase/aminopeptidase-like"/>
</dbReference>
<comment type="caution">
    <text evidence="3">The sequence shown here is derived from an EMBL/GenBank/DDBJ whole genome shotgun (WGS) entry which is preliminary data.</text>
</comment>
<dbReference type="SUPFAM" id="SSF53092">
    <property type="entry name" value="Creatinase/prolidase N-terminal domain"/>
    <property type="match status" value="1"/>
</dbReference>
<dbReference type="Gene3D" id="3.90.230.10">
    <property type="entry name" value="Creatinase/methionine aminopeptidase superfamily"/>
    <property type="match status" value="1"/>
</dbReference>
<dbReference type="Gene3D" id="3.40.350.10">
    <property type="entry name" value="Creatinase/prolidase N-terminal domain"/>
    <property type="match status" value="1"/>
</dbReference>
<dbReference type="SUPFAM" id="SSF55920">
    <property type="entry name" value="Creatinase/aminopeptidase"/>
    <property type="match status" value="1"/>
</dbReference>
<dbReference type="Pfam" id="PF00557">
    <property type="entry name" value="Peptidase_M24"/>
    <property type="match status" value="1"/>
</dbReference>
<evidence type="ECO:0000313" key="3">
    <source>
        <dbReference type="EMBL" id="KRM42352.1"/>
    </source>
</evidence>
<dbReference type="InterPro" id="IPR029149">
    <property type="entry name" value="Creatin/AminoP/Spt16_N"/>
</dbReference>
<organism evidence="3 4">
    <name type="scientific">Lentilactobacillus parafarraginis DSM 18390 = JCM 14109</name>
    <dbReference type="NCBI Taxonomy" id="1423786"/>
    <lineage>
        <taxon>Bacteria</taxon>
        <taxon>Bacillati</taxon>
        <taxon>Bacillota</taxon>
        <taxon>Bacilli</taxon>
        <taxon>Lactobacillales</taxon>
        <taxon>Lactobacillaceae</taxon>
        <taxon>Lentilactobacillus</taxon>
    </lineage>
</organism>
<dbReference type="PATRIC" id="fig|1423786.4.peg.2037"/>
<dbReference type="Proteomes" id="UP000051010">
    <property type="component" value="Unassembled WGS sequence"/>
</dbReference>
<dbReference type="InterPro" id="IPR000994">
    <property type="entry name" value="Pept_M24"/>
</dbReference>
<dbReference type="AlphaFoldDB" id="A0A0R1YIN5"/>
<name>A0A0R1YIN5_9LACO</name>
<reference evidence="3 4" key="1">
    <citation type="journal article" date="2015" name="Genome Announc.">
        <title>Expanding the biotechnology potential of lactobacilli through comparative genomics of 213 strains and associated genera.</title>
        <authorList>
            <person name="Sun Z."/>
            <person name="Harris H.M."/>
            <person name="McCann A."/>
            <person name="Guo C."/>
            <person name="Argimon S."/>
            <person name="Zhang W."/>
            <person name="Yang X."/>
            <person name="Jeffery I.B."/>
            <person name="Cooney J.C."/>
            <person name="Kagawa T.F."/>
            <person name="Liu W."/>
            <person name="Song Y."/>
            <person name="Salvetti E."/>
            <person name="Wrobel A."/>
            <person name="Rasinkangas P."/>
            <person name="Parkhill J."/>
            <person name="Rea M.C."/>
            <person name="O'Sullivan O."/>
            <person name="Ritari J."/>
            <person name="Douillard F.P."/>
            <person name="Paul Ross R."/>
            <person name="Yang R."/>
            <person name="Briner A.E."/>
            <person name="Felis G.E."/>
            <person name="de Vos W.M."/>
            <person name="Barrangou R."/>
            <person name="Klaenhammer T.R."/>
            <person name="Caufield P.W."/>
            <person name="Cui Y."/>
            <person name="Zhang H."/>
            <person name="O'Toole P.W."/>
        </authorList>
    </citation>
    <scope>NUCLEOTIDE SEQUENCE [LARGE SCALE GENOMIC DNA]</scope>
    <source>
        <strain evidence="3 4">DSM 18390</strain>
    </source>
</reference>
<evidence type="ECO:0000313" key="4">
    <source>
        <dbReference type="Proteomes" id="UP000051010"/>
    </source>
</evidence>
<dbReference type="Pfam" id="PF01321">
    <property type="entry name" value="Creatinase_N"/>
    <property type="match status" value="1"/>
</dbReference>
<proteinExistence type="predicted"/>
<dbReference type="CDD" id="cd01092">
    <property type="entry name" value="APP-like"/>
    <property type="match status" value="1"/>
</dbReference>
<sequence length="359" mass="39653">MTGLNQRVNELQAEMKALGLDGFIVTNPSNLLYLSQFDGLDGDGCLVITPQQVTLITDARYQEALEASLPKTVNLEITRDYYDVAHQVLADRGYQRVGFETSASYALYRKLAALFGDKLVPETGVIEKLREVKDTNEVAILRRSTQLASKGFEALMSYAKVGVTERQVSNWLNNWMLEHGAQKPSFDTIVASGFRSALPHGSATDKQLAEGEVVTVDFGYYVDGYTSDVTRTFALGDPGAELRKVYATVHEAQERMFQVIKPGANGQQVDSAGRDYIADESYGKYYNHGSGHGIGLDIHEGPNFGPRWRSNVITENNVMTVEPGIYLPTKGGVRIEDDLLITKDGNERLTTANRDLIVL</sequence>
<dbReference type="PANTHER" id="PTHR46112:SF3">
    <property type="entry name" value="AMINOPEPTIDASE YPDF"/>
    <property type="match status" value="1"/>
</dbReference>
<dbReference type="InterPro" id="IPR050659">
    <property type="entry name" value="Peptidase_M24B"/>
</dbReference>
<dbReference type="EMBL" id="AZFZ01000044">
    <property type="protein sequence ID" value="KRM42352.1"/>
    <property type="molecule type" value="Genomic_DNA"/>
</dbReference>
<gene>
    <name evidence="3" type="ORF">FD47_GL001929</name>
</gene>
<evidence type="ECO:0000259" key="2">
    <source>
        <dbReference type="Pfam" id="PF01321"/>
    </source>
</evidence>
<feature type="domain" description="Peptidase M24" evidence="1">
    <location>
        <begin position="140"/>
        <end position="343"/>
    </location>
</feature>
<evidence type="ECO:0000259" key="1">
    <source>
        <dbReference type="Pfam" id="PF00557"/>
    </source>
</evidence>
<dbReference type="InterPro" id="IPR000587">
    <property type="entry name" value="Creatinase_N"/>
</dbReference>